<feature type="domain" description="Mce/MlaD" evidence="7">
    <location>
        <begin position="61"/>
        <end position="152"/>
    </location>
</feature>
<evidence type="ECO:0000256" key="6">
    <source>
        <dbReference type="ARBA" id="ARBA00023136"/>
    </source>
</evidence>
<dbReference type="AlphaFoldDB" id="A0AAX2J5R2"/>
<evidence type="ECO:0000259" key="7">
    <source>
        <dbReference type="Pfam" id="PF02470"/>
    </source>
</evidence>
<sequence>MLGCDPTYYPHKTIMTQHTPEPTHTAQVRGSRTLASTVWLIPVAAAITGIWLLTQQINSKGPEIKLLMDNADGIAINTTTVRVLNVEVGRVSHIRLRPNQQGVEVTAQLDRDVADMMRKDTQFWVVKPRIDQNGVTGLGTLLSGSYISFAPGSSEEEASEFKVDELPPITAMGQQGLRLKLIGRNSKMIGVGSPVLYENHIVGTVESSKFNPTTQNVEYSIFVQSPNEKLIQSNSEFWLDSGVNVRLDGGGVKIDSAPLSAILSGAISFTTPAAAVGQNVQAASNNQEFTIHNSRAEIENQPSERTLYYVAFFKQSIRGLDVGAPVEYKGIRIGTVAQVPYFQDGDSHKLLQNGWIPVRLRIDPNLMEQGDVAQSREYWQQQVQAALNHGLIATLASNNLILGSKMVELVENPSVQTVKPHTQYDGHTVIATASSGGLDELQAQLSSLLAKFNALPLDKTVGELNGSLQQLKATLASANKLISQNSTQKIPAELNATLQELRQTLQGVSPQSPVYQDIQQTLNQLNRTLQDAQPLIRTLNEKPNALIFNHSGRDPVPQGK</sequence>
<dbReference type="EMBL" id="LS483426">
    <property type="protein sequence ID" value="SQH25831.1"/>
    <property type="molecule type" value="Genomic_DNA"/>
</dbReference>
<keyword evidence="6" id="KW-0472">Membrane</keyword>
<evidence type="ECO:0000256" key="2">
    <source>
        <dbReference type="ARBA" id="ARBA00022475"/>
    </source>
</evidence>
<evidence type="ECO:0000256" key="1">
    <source>
        <dbReference type="ARBA" id="ARBA00004533"/>
    </source>
</evidence>
<keyword evidence="4" id="KW-0812">Transmembrane</keyword>
<keyword evidence="5" id="KW-1133">Transmembrane helix</keyword>
<feature type="domain" description="Mce/MlaD" evidence="7">
    <location>
        <begin position="307"/>
        <end position="410"/>
    </location>
</feature>
<dbReference type="Proteomes" id="UP000248598">
    <property type="component" value="Chromosome 1"/>
</dbReference>
<dbReference type="InterPro" id="IPR051800">
    <property type="entry name" value="PqiA-PqiB_transport"/>
</dbReference>
<evidence type="ECO:0000313" key="9">
    <source>
        <dbReference type="Proteomes" id="UP000248598"/>
    </source>
</evidence>
<dbReference type="InterPro" id="IPR003399">
    <property type="entry name" value="Mce/MlaD"/>
</dbReference>
<reference evidence="8 9" key="1">
    <citation type="submission" date="2018-06" db="EMBL/GenBank/DDBJ databases">
        <authorList>
            <consortium name="Pathogen Informatics"/>
            <person name="Doyle S."/>
        </authorList>
    </citation>
    <scope>NUCLEOTIDE SEQUENCE [LARGE SCALE GENOMIC DNA]</scope>
    <source>
        <strain evidence="8 9">NCTC10529</strain>
    </source>
</reference>
<organism evidence="8 9">
    <name type="scientific">Kingella kingae</name>
    <dbReference type="NCBI Taxonomy" id="504"/>
    <lineage>
        <taxon>Bacteria</taxon>
        <taxon>Pseudomonadati</taxon>
        <taxon>Pseudomonadota</taxon>
        <taxon>Betaproteobacteria</taxon>
        <taxon>Neisseriales</taxon>
        <taxon>Neisseriaceae</taxon>
        <taxon>Kingella</taxon>
    </lineage>
</organism>
<evidence type="ECO:0000256" key="4">
    <source>
        <dbReference type="ARBA" id="ARBA00022692"/>
    </source>
</evidence>
<dbReference type="NCBIfam" id="NF008070">
    <property type="entry name" value="PRK10807.1"/>
    <property type="match status" value="1"/>
</dbReference>
<gene>
    <name evidence="8" type="ORF">NCTC10529_02045</name>
</gene>
<evidence type="ECO:0000256" key="5">
    <source>
        <dbReference type="ARBA" id="ARBA00022989"/>
    </source>
</evidence>
<keyword evidence="3" id="KW-0997">Cell inner membrane</keyword>
<comment type="subcellular location">
    <subcellularLocation>
        <location evidence="1">Cell inner membrane</location>
    </subcellularLocation>
</comment>
<evidence type="ECO:0000313" key="8">
    <source>
        <dbReference type="EMBL" id="SQH25831.1"/>
    </source>
</evidence>
<protein>
    <submittedName>
        <fullName evidence="8">Paraquat-inducible protein B</fullName>
    </submittedName>
</protein>
<proteinExistence type="predicted"/>
<dbReference type="GO" id="GO:0005886">
    <property type="term" value="C:plasma membrane"/>
    <property type="evidence" value="ECO:0007669"/>
    <property type="project" value="UniProtKB-SubCell"/>
</dbReference>
<dbReference type="PANTHER" id="PTHR30462">
    <property type="entry name" value="INTERMEMBRANE TRANSPORT PROTEIN PQIB-RELATED"/>
    <property type="match status" value="1"/>
</dbReference>
<evidence type="ECO:0000256" key="3">
    <source>
        <dbReference type="ARBA" id="ARBA00022519"/>
    </source>
</evidence>
<dbReference type="PANTHER" id="PTHR30462:SF2">
    <property type="entry name" value="INTERMEMBRANE TRANSPORT PROTEIN PQIB"/>
    <property type="match status" value="1"/>
</dbReference>
<dbReference type="Pfam" id="PF02470">
    <property type="entry name" value="MlaD"/>
    <property type="match status" value="2"/>
</dbReference>
<accession>A0AAX2J5R2</accession>
<name>A0AAX2J5R2_KINKI</name>
<keyword evidence="2" id="KW-1003">Cell membrane</keyword>